<dbReference type="Proteomes" id="UP001595993">
    <property type="component" value="Unassembled WGS sequence"/>
</dbReference>
<sequence>MVSQTGGFKEHNQVVVGARQAQNFVPAASVHARSPAAALRRR</sequence>
<protein>
    <submittedName>
        <fullName evidence="1">Uncharacterized protein</fullName>
    </submittedName>
</protein>
<evidence type="ECO:0000313" key="1">
    <source>
        <dbReference type="EMBL" id="MFC4609852.1"/>
    </source>
</evidence>
<dbReference type="RefSeq" id="WP_381197116.1">
    <property type="nucleotide sequence ID" value="NZ_JBHSFE010000014.1"/>
</dbReference>
<comment type="caution">
    <text evidence="1">The sequence shown here is derived from an EMBL/GenBank/DDBJ whole genome shotgun (WGS) entry which is preliminary data.</text>
</comment>
<accession>A0ABV9G721</accession>
<evidence type="ECO:0000313" key="2">
    <source>
        <dbReference type="Proteomes" id="UP001595993"/>
    </source>
</evidence>
<keyword evidence="2" id="KW-1185">Reference proteome</keyword>
<gene>
    <name evidence="1" type="ORF">ACFO9E_18845</name>
</gene>
<dbReference type="EMBL" id="JBHSFE010000014">
    <property type="protein sequence ID" value="MFC4609852.1"/>
    <property type="molecule type" value="Genomic_DNA"/>
</dbReference>
<proteinExistence type="predicted"/>
<reference evidence="2" key="1">
    <citation type="journal article" date="2019" name="Int. J. Syst. Evol. Microbiol.">
        <title>The Global Catalogue of Microorganisms (GCM) 10K type strain sequencing project: providing services to taxonomists for standard genome sequencing and annotation.</title>
        <authorList>
            <consortium name="The Broad Institute Genomics Platform"/>
            <consortium name="The Broad Institute Genome Sequencing Center for Infectious Disease"/>
            <person name="Wu L."/>
            <person name="Ma J."/>
        </authorList>
    </citation>
    <scope>NUCLEOTIDE SEQUENCE [LARGE SCALE GENOMIC DNA]</scope>
    <source>
        <strain evidence="2">CGMCC 4.7139</strain>
    </source>
</reference>
<organism evidence="1 2">
    <name type="scientific">Streptomyces maoxianensis</name>
    <dbReference type="NCBI Taxonomy" id="1459942"/>
    <lineage>
        <taxon>Bacteria</taxon>
        <taxon>Bacillati</taxon>
        <taxon>Actinomycetota</taxon>
        <taxon>Actinomycetes</taxon>
        <taxon>Kitasatosporales</taxon>
        <taxon>Streptomycetaceae</taxon>
        <taxon>Streptomyces</taxon>
    </lineage>
</organism>
<name>A0ABV9G721_9ACTN</name>